<proteinExistence type="inferred from homology"/>
<evidence type="ECO:0000256" key="2">
    <source>
        <dbReference type="ARBA" id="ARBA00022737"/>
    </source>
</evidence>
<evidence type="ECO:0000256" key="3">
    <source>
        <dbReference type="PROSITE-ProRule" id="PRU00708"/>
    </source>
</evidence>
<dbReference type="Gene3D" id="1.25.40.10">
    <property type="entry name" value="Tetratricopeptide repeat domain"/>
    <property type="match status" value="1"/>
</dbReference>
<name>A0ABD2ZMN2_9GENT</name>
<keyword evidence="2" id="KW-0677">Repeat</keyword>
<dbReference type="Pfam" id="PF13041">
    <property type="entry name" value="PPR_2"/>
    <property type="match status" value="1"/>
</dbReference>
<keyword evidence="5" id="KW-1185">Reference proteome</keyword>
<reference evidence="4 5" key="1">
    <citation type="submission" date="2024-11" db="EMBL/GenBank/DDBJ databases">
        <title>A near-complete genome assembly of Cinchona calisaya.</title>
        <authorList>
            <person name="Lian D.C."/>
            <person name="Zhao X.W."/>
            <person name="Wei L."/>
        </authorList>
    </citation>
    <scope>NUCLEOTIDE SEQUENCE [LARGE SCALE GENOMIC DNA]</scope>
    <source>
        <tissue evidence="4">Nenye</tissue>
    </source>
</reference>
<accession>A0ABD2ZMN2</accession>
<dbReference type="PANTHER" id="PTHR47939:SF8">
    <property type="entry name" value="PENTACOTRIPEPTIDE-REPEAT REGION OF PRORP DOMAIN-CONTAINING PROTEIN"/>
    <property type="match status" value="1"/>
</dbReference>
<dbReference type="InterPro" id="IPR002885">
    <property type="entry name" value="PPR_rpt"/>
</dbReference>
<gene>
    <name evidence="4" type="ORF">ACH5RR_017729</name>
</gene>
<evidence type="ECO:0000313" key="4">
    <source>
        <dbReference type="EMBL" id="KAL3519580.1"/>
    </source>
</evidence>
<evidence type="ECO:0000256" key="1">
    <source>
        <dbReference type="ARBA" id="ARBA00007626"/>
    </source>
</evidence>
<feature type="repeat" description="PPR" evidence="3">
    <location>
        <begin position="48"/>
        <end position="82"/>
    </location>
</feature>
<evidence type="ECO:0000313" key="5">
    <source>
        <dbReference type="Proteomes" id="UP001630127"/>
    </source>
</evidence>
<dbReference type="AlphaFoldDB" id="A0ABD2ZMN2"/>
<dbReference type="PANTHER" id="PTHR47939">
    <property type="entry name" value="MEMBRANE-ASSOCIATED SALT-INDUCIBLE PROTEIN-LIKE"/>
    <property type="match status" value="1"/>
</dbReference>
<comment type="caution">
    <text evidence="4">The sequence shown here is derived from an EMBL/GenBank/DDBJ whole genome shotgun (WGS) entry which is preliminary data.</text>
</comment>
<dbReference type="EMBL" id="JBJUIK010000008">
    <property type="protein sequence ID" value="KAL3519580.1"/>
    <property type="molecule type" value="Genomic_DNA"/>
</dbReference>
<dbReference type="PROSITE" id="PS51375">
    <property type="entry name" value="PPR"/>
    <property type="match status" value="1"/>
</dbReference>
<dbReference type="Proteomes" id="UP001630127">
    <property type="component" value="Unassembled WGS sequence"/>
</dbReference>
<evidence type="ECO:0008006" key="6">
    <source>
        <dbReference type="Google" id="ProtNLM"/>
    </source>
</evidence>
<dbReference type="InterPro" id="IPR050667">
    <property type="entry name" value="PPR-containing_protein"/>
</dbReference>
<dbReference type="NCBIfam" id="TIGR00756">
    <property type="entry name" value="PPR"/>
    <property type="match status" value="1"/>
</dbReference>
<organism evidence="4 5">
    <name type="scientific">Cinchona calisaya</name>
    <dbReference type="NCBI Taxonomy" id="153742"/>
    <lineage>
        <taxon>Eukaryota</taxon>
        <taxon>Viridiplantae</taxon>
        <taxon>Streptophyta</taxon>
        <taxon>Embryophyta</taxon>
        <taxon>Tracheophyta</taxon>
        <taxon>Spermatophyta</taxon>
        <taxon>Magnoliopsida</taxon>
        <taxon>eudicotyledons</taxon>
        <taxon>Gunneridae</taxon>
        <taxon>Pentapetalae</taxon>
        <taxon>asterids</taxon>
        <taxon>lamiids</taxon>
        <taxon>Gentianales</taxon>
        <taxon>Rubiaceae</taxon>
        <taxon>Cinchonoideae</taxon>
        <taxon>Cinchoneae</taxon>
        <taxon>Cinchona</taxon>
    </lineage>
</organism>
<sequence length="178" mass="20813">MYLDITDEEFVVRLICFYVVKALCDMGSSLDSTIGVMDEMERNNIKLDVVTFNMLLNAFYRTKRIEDGDKLWDLMEKKNAMADVWNYNSRLLGLVLNDRILDAVELIEEMIRKGGNIWHVIPFACDKDDFGYAFELCKKAMKTKQMVYNNIVQRLIDGLLWMSKNKEAKELLKLAKFD</sequence>
<protein>
    <recommendedName>
        <fullName evidence="6">Pentatricopeptide repeat-containing protein</fullName>
    </recommendedName>
</protein>
<comment type="similarity">
    <text evidence="1">Belongs to the PPR family. P subfamily.</text>
</comment>
<dbReference type="InterPro" id="IPR011990">
    <property type="entry name" value="TPR-like_helical_dom_sf"/>
</dbReference>